<proteinExistence type="predicted"/>
<protein>
    <submittedName>
        <fullName evidence="1">Uncharacterized protein</fullName>
    </submittedName>
</protein>
<organism evidence="1 2">
    <name type="scientific">Pneumocystis oryctolagi</name>
    <dbReference type="NCBI Taxonomy" id="42067"/>
    <lineage>
        <taxon>Eukaryota</taxon>
        <taxon>Fungi</taxon>
        <taxon>Dikarya</taxon>
        <taxon>Ascomycota</taxon>
        <taxon>Taphrinomycotina</taxon>
        <taxon>Pneumocystomycetes</taxon>
        <taxon>Pneumocystaceae</taxon>
        <taxon>Pneumocystis</taxon>
    </lineage>
</organism>
<name>A0ACB7CB38_9ASCO</name>
<evidence type="ECO:0000313" key="2">
    <source>
        <dbReference type="Proteomes" id="UP000768646"/>
    </source>
</evidence>
<dbReference type="EMBL" id="JABTEG010000010">
    <property type="protein sequence ID" value="KAG4304255.1"/>
    <property type="molecule type" value="Genomic_DNA"/>
</dbReference>
<evidence type="ECO:0000313" key="1">
    <source>
        <dbReference type="EMBL" id="KAG4304255.1"/>
    </source>
</evidence>
<gene>
    <name evidence="1" type="ORF">PORY_002436</name>
</gene>
<keyword evidence="2" id="KW-1185">Reference proteome</keyword>
<reference evidence="1 2" key="1">
    <citation type="journal article" date="2021" name="Commun. Biol.">
        <title>Genomic insights into the host specific adaptation of the Pneumocystis genus.</title>
        <authorList>
            <person name="Cisse O.H."/>
            <person name="Ma L."/>
            <person name="Dekker J.P."/>
            <person name="Khil P.P."/>
            <person name="Youn J.-H."/>
            <person name="Brenchley J.M."/>
            <person name="Blair R."/>
            <person name="Pahar B."/>
            <person name="Chabe M."/>
            <person name="Van Rompay K.K.A."/>
            <person name="Keesler R."/>
            <person name="Sukura A."/>
            <person name="Hirsch V."/>
            <person name="Kutty G."/>
            <person name="Liu Y."/>
            <person name="Peng L."/>
            <person name="Chen J."/>
            <person name="Song J."/>
            <person name="Weissenbacher-Lang C."/>
            <person name="Xu J."/>
            <person name="Upham N.S."/>
            <person name="Stajich J.E."/>
            <person name="Cuomo C.A."/>
            <person name="Cushion M.T."/>
            <person name="Kovacs J.A."/>
        </authorList>
    </citation>
    <scope>NUCLEOTIDE SEQUENCE [LARGE SCALE GENOMIC DNA]</scope>
    <source>
        <strain evidence="1 2">RABM</strain>
    </source>
</reference>
<feature type="non-terminal residue" evidence="1">
    <location>
        <position position="649"/>
    </location>
</feature>
<comment type="caution">
    <text evidence="1">The sequence shown here is derived from an EMBL/GenBank/DDBJ whole genome shotgun (WGS) entry which is preliminary data.</text>
</comment>
<accession>A0ACB7CB38</accession>
<sequence>MLSKKIGISELFTRNSSGIFEKLELKLIKACQELKKENNVNFLNVELLSLCLRTTKTAFMLSSYLQFKGIFLQESLNKKRDFSSEDCEILEEKCEMLKQNLVKVKELCYALKRNCKRLKGANQLEKKCAKSIVKKDLEDNIMIQFVGYLTGETTCNITLRCYYSLLNETFNSSFKTLCDDSNNSNVYMKRLNKKKRILLIGNSNIKEFKLTTDTKTKVKKAIKELLAFEKSSNVFNLYLDLKKQCYKLRDNSLLRKEFLTWEKVYSTIDTTITSISQQCKATECTTKDETGQGMVKEIVIGVIVWAQSDGIGEEELLALILKEGNLQEQQCKDKLKEYCDGLSKASKNPEDVHEKLKGLCENKKYETKCNTLKTQVQDKCNKFKKELETALGTLKDDECAKNERQCLFLEGADPTNLKDNCNKLRNDCYQRKRDGVAVEALLRALGDGSLQEESTCKPKLKKVCQELSGESDELAIHCLNDNMCTSLVNSAKEKCTALKDAIKNEQDITNETCPSLLEQCYFYGPNCKEGSDKPNCTLVEEKCSGQGVTFVPPDQPFIPTHRPTTLAQKIGLSALYKRAAQDGVHIASPPDQDLDFLALLKQSSGVGNNNIKQKCDDMLSSKCQKPEDYPMLKGLCENNKENGTKKCEA</sequence>
<dbReference type="Proteomes" id="UP000768646">
    <property type="component" value="Unassembled WGS sequence"/>
</dbReference>